<name>I4BRK2_MYCCN</name>
<evidence type="ECO:0000256" key="4">
    <source>
        <dbReference type="ARBA" id="ARBA00023163"/>
    </source>
</evidence>
<dbReference type="PATRIC" id="fig|710421.3.peg.5208"/>
<reference evidence="5 6" key="1">
    <citation type="submission" date="2012-06" db="EMBL/GenBank/DDBJ databases">
        <title>Complete sequence of chromosome of Mycobacterium chubuense NBB4.</title>
        <authorList>
            <consortium name="US DOE Joint Genome Institute"/>
            <person name="Lucas S."/>
            <person name="Han J."/>
            <person name="Lapidus A."/>
            <person name="Cheng J.-F."/>
            <person name="Goodwin L."/>
            <person name="Pitluck S."/>
            <person name="Peters L."/>
            <person name="Mikhailova N."/>
            <person name="Teshima H."/>
            <person name="Detter J.C."/>
            <person name="Han C."/>
            <person name="Tapia R."/>
            <person name="Land M."/>
            <person name="Hauser L."/>
            <person name="Kyrpides N."/>
            <person name="Ivanova N."/>
            <person name="Pagani I."/>
            <person name="Mattes T."/>
            <person name="Holmes A."/>
            <person name="Rutledge P."/>
            <person name="Paulsen I."/>
            <person name="Coleman N."/>
            <person name="Woyke T."/>
        </authorList>
    </citation>
    <scope>NUCLEOTIDE SEQUENCE [LARGE SCALE GENOMIC DNA]</scope>
    <source>
        <strain evidence="5 6">NBB4</strain>
    </source>
</reference>
<dbReference type="HOGENOM" id="CLU_119090_1_1_11"/>
<dbReference type="eggNOG" id="COG3682">
    <property type="taxonomic scope" value="Bacteria"/>
</dbReference>
<accession>I4BRK2</accession>
<evidence type="ECO:0000313" key="6">
    <source>
        <dbReference type="Proteomes" id="UP000006057"/>
    </source>
</evidence>
<dbReference type="AlphaFoldDB" id="I4BRK2"/>
<dbReference type="InterPro" id="IPR036388">
    <property type="entry name" value="WH-like_DNA-bd_sf"/>
</dbReference>
<keyword evidence="3" id="KW-0238">DNA-binding</keyword>
<evidence type="ECO:0000256" key="3">
    <source>
        <dbReference type="ARBA" id="ARBA00023125"/>
    </source>
</evidence>
<proteinExistence type="inferred from homology"/>
<dbReference type="STRING" id="710421.Mycch_5224"/>
<dbReference type="KEGG" id="mcb:Mycch_5224"/>
<evidence type="ECO:0000313" key="5">
    <source>
        <dbReference type="EMBL" id="AFM19909.1"/>
    </source>
</evidence>
<dbReference type="GO" id="GO:0045892">
    <property type="term" value="P:negative regulation of DNA-templated transcription"/>
    <property type="evidence" value="ECO:0007669"/>
    <property type="project" value="InterPro"/>
</dbReference>
<organism evidence="5 6">
    <name type="scientific">Mycolicibacterium chubuense (strain NBB4)</name>
    <name type="common">Mycobacterium chubuense</name>
    <dbReference type="NCBI Taxonomy" id="710421"/>
    <lineage>
        <taxon>Bacteria</taxon>
        <taxon>Bacillati</taxon>
        <taxon>Actinomycetota</taxon>
        <taxon>Actinomycetes</taxon>
        <taxon>Mycobacteriales</taxon>
        <taxon>Mycobacteriaceae</taxon>
        <taxon>Mycolicibacterium</taxon>
    </lineage>
</organism>
<keyword evidence="2" id="KW-0805">Transcription regulation</keyword>
<sequence length="141" mass="15219">MCAACSPRTAAPPILGPVRREPGALEEAVVGVLSADESMTVAQVRAVLGGELAHTTVMTALVRLTDKGLVRRVRVGRSYAYSLVAVADDLPALRAALRMRRELDSRDERAEVLANFVARLEPDDEAVLRRLLDASDGDRRG</sequence>
<keyword evidence="6" id="KW-1185">Reference proteome</keyword>
<keyword evidence="4" id="KW-0804">Transcription</keyword>
<gene>
    <name evidence="5" type="ordered locus">Mycch_5224</name>
</gene>
<dbReference type="InterPro" id="IPR005650">
    <property type="entry name" value="BlaI_family"/>
</dbReference>
<dbReference type="EMBL" id="CP003053">
    <property type="protein sequence ID" value="AFM19909.1"/>
    <property type="molecule type" value="Genomic_DNA"/>
</dbReference>
<dbReference type="Pfam" id="PF03965">
    <property type="entry name" value="Penicillinase_R"/>
    <property type="match status" value="1"/>
</dbReference>
<dbReference type="Gene3D" id="1.10.10.10">
    <property type="entry name" value="Winged helix-like DNA-binding domain superfamily/Winged helix DNA-binding domain"/>
    <property type="match status" value="1"/>
</dbReference>
<evidence type="ECO:0000256" key="1">
    <source>
        <dbReference type="ARBA" id="ARBA00011046"/>
    </source>
</evidence>
<dbReference type="InterPro" id="IPR036390">
    <property type="entry name" value="WH_DNA-bd_sf"/>
</dbReference>
<dbReference type="Proteomes" id="UP000006057">
    <property type="component" value="Chromosome"/>
</dbReference>
<dbReference type="GO" id="GO:0003677">
    <property type="term" value="F:DNA binding"/>
    <property type="evidence" value="ECO:0007669"/>
    <property type="project" value="UniProtKB-KW"/>
</dbReference>
<protein>
    <submittedName>
        <fullName evidence="5">Putative transcriptional regulator</fullName>
    </submittedName>
</protein>
<evidence type="ECO:0000256" key="2">
    <source>
        <dbReference type="ARBA" id="ARBA00023015"/>
    </source>
</evidence>
<dbReference type="SUPFAM" id="SSF46785">
    <property type="entry name" value="Winged helix' DNA-binding domain"/>
    <property type="match status" value="1"/>
</dbReference>
<comment type="similarity">
    <text evidence="1">Belongs to the BlaI transcriptional regulatory family.</text>
</comment>